<dbReference type="InterPro" id="IPR038334">
    <property type="entry name" value="NleF_sf"/>
</dbReference>
<dbReference type="Pfam" id="PF16809">
    <property type="entry name" value="NleF_casp_inhib"/>
    <property type="match status" value="1"/>
</dbReference>
<proteinExistence type="predicted"/>
<protein>
    <submittedName>
        <fullName evidence="1">Uncharacterized protein</fullName>
    </submittedName>
</protein>
<dbReference type="EMBL" id="CP000305">
    <property type="protein sequence ID" value="ABG18427.1"/>
    <property type="molecule type" value="Genomic_DNA"/>
</dbReference>
<dbReference type="Proteomes" id="UP000008936">
    <property type="component" value="Chromosome"/>
</dbReference>
<sequence length="180" mass="20544">MPGRIQEMPQSWLTASRPVTEIVKQPSTGLVKDSSLNKDIKTEETEQFLEEIDAQMKVICAWEMDSTTVDQCIKELCDKIGALYNDVLTTRSQVYEMVLNYGTESGQMVRLREGCNAADRDRYLEKLIAYNHIRQAVSDKVAKIEKHTDSVKRMVDLHHYDYICGDLKALNKNGDVPKQS</sequence>
<accession>A0A0H2YHR6</accession>
<name>A0A0H2YHR6_YERPN</name>
<dbReference type="GeneID" id="57976181"/>
<dbReference type="InterPro" id="IPR031829">
    <property type="entry name" value="NleF"/>
</dbReference>
<dbReference type="AlphaFoldDB" id="A0A0H2YHR6"/>
<gene>
    <name evidence="1" type="ordered locus">YPN_2098</name>
</gene>
<reference evidence="1 2" key="1">
    <citation type="journal article" date="2006" name="J. Bacteriol.">
        <title>Complete genome sequence of Yersinia pestis strains Antiqua and Nepal516: evidence of gene reduction in an emerging pathogen.</title>
        <authorList>
            <person name="Chain P.S."/>
            <person name="Hu P."/>
            <person name="Malfatti S.A."/>
            <person name="Radnedge L."/>
            <person name="Larimer F."/>
            <person name="Vergez L.M."/>
            <person name="Worsham P."/>
            <person name="Chu M.C."/>
            <person name="Andersen G.L."/>
        </authorList>
    </citation>
    <scope>NUCLEOTIDE SEQUENCE [LARGE SCALE GENOMIC DNA]</scope>
    <source>
        <strain evidence="1 2">Nepal516</strain>
    </source>
</reference>
<dbReference type="Gene3D" id="1.20.1260.90">
    <property type="match status" value="1"/>
</dbReference>
<dbReference type="KEGG" id="ypn:YPN_2098"/>
<evidence type="ECO:0000313" key="1">
    <source>
        <dbReference type="EMBL" id="ABG18427.1"/>
    </source>
</evidence>
<dbReference type="RefSeq" id="WP_002210227.1">
    <property type="nucleotide sequence ID" value="NC_008149.1"/>
</dbReference>
<evidence type="ECO:0000313" key="2">
    <source>
        <dbReference type="Proteomes" id="UP000008936"/>
    </source>
</evidence>
<organism evidence="1 2">
    <name type="scientific">Yersinia pestis bv. Antiqua (strain Nepal516)</name>
    <dbReference type="NCBI Taxonomy" id="377628"/>
    <lineage>
        <taxon>Bacteria</taxon>
        <taxon>Pseudomonadati</taxon>
        <taxon>Pseudomonadota</taxon>
        <taxon>Gammaproteobacteria</taxon>
        <taxon>Enterobacterales</taxon>
        <taxon>Yersiniaceae</taxon>
        <taxon>Yersinia</taxon>
    </lineage>
</organism>
<dbReference type="HOGENOM" id="CLU_1433994_0_0_6"/>